<sequence length="140" mass="15804">MKILSIQQAKFHVGAVVQEKGDGTLTCDLLDDFNDIEATYEASRNRILEYFKQVAAGGPQALNTAQCHQVDANNKIYEFIAGKLRVLFFQSAKGNLVICTHMFLKKTQKTPPKDVNKAIRAKKEYEKAENSGLVDWRKQI</sequence>
<dbReference type="EMBL" id="JAVBIK010000001">
    <property type="protein sequence ID" value="MDT7518995.1"/>
    <property type="molecule type" value="Genomic_DNA"/>
</dbReference>
<dbReference type="RefSeq" id="WP_313874705.1">
    <property type="nucleotide sequence ID" value="NZ_JAVBIK010000001.1"/>
</dbReference>
<dbReference type="Proteomes" id="UP001321700">
    <property type="component" value="Unassembled WGS sequence"/>
</dbReference>
<name>A0ABU3KMF8_9BURK</name>
<protein>
    <submittedName>
        <fullName evidence="1">Type II toxin-antitoxin system RelE/ParE family toxin</fullName>
    </submittedName>
</protein>
<organism evidence="1 2">
    <name type="scientific">Rhodoferax potami</name>
    <dbReference type="NCBI Taxonomy" id="3068338"/>
    <lineage>
        <taxon>Bacteria</taxon>
        <taxon>Pseudomonadati</taxon>
        <taxon>Pseudomonadota</taxon>
        <taxon>Betaproteobacteria</taxon>
        <taxon>Burkholderiales</taxon>
        <taxon>Comamonadaceae</taxon>
        <taxon>Rhodoferax</taxon>
    </lineage>
</organism>
<gene>
    <name evidence="1" type="ORF">RAE19_09770</name>
</gene>
<reference evidence="1 2" key="1">
    <citation type="submission" date="2023-08" db="EMBL/GenBank/DDBJ databases">
        <title>Rhodoferax potami sp. nov. and Rhodoferax mekongensis sp. nov., isolated from the Mekong River in Thailand.</title>
        <authorList>
            <person name="Kitikhun S."/>
            <person name="Charoenyingcharoen P."/>
            <person name="Siriarchawattana P."/>
            <person name="Likhitrattanapisal S."/>
            <person name="Nilsakha T."/>
            <person name="Chanpet A."/>
            <person name="Rattanawaree P."/>
            <person name="Ingsriswang S."/>
        </authorList>
    </citation>
    <scope>NUCLEOTIDE SEQUENCE [LARGE SCALE GENOMIC DNA]</scope>
    <source>
        <strain evidence="1 2">TBRC 17660</strain>
    </source>
</reference>
<proteinExistence type="predicted"/>
<comment type="caution">
    <text evidence="1">The sequence shown here is derived from an EMBL/GenBank/DDBJ whole genome shotgun (WGS) entry which is preliminary data.</text>
</comment>
<evidence type="ECO:0000313" key="2">
    <source>
        <dbReference type="Proteomes" id="UP001321700"/>
    </source>
</evidence>
<dbReference type="InterPro" id="IPR009241">
    <property type="entry name" value="HigB-like"/>
</dbReference>
<evidence type="ECO:0000313" key="1">
    <source>
        <dbReference type="EMBL" id="MDT7518995.1"/>
    </source>
</evidence>
<keyword evidence="2" id="KW-1185">Reference proteome</keyword>
<dbReference type="Pfam" id="PF05973">
    <property type="entry name" value="Gp49"/>
    <property type="match status" value="1"/>
</dbReference>
<accession>A0ABU3KMF8</accession>